<evidence type="ECO:0000256" key="1">
    <source>
        <dbReference type="ARBA" id="ARBA00006484"/>
    </source>
</evidence>
<evidence type="ECO:0000259" key="4">
    <source>
        <dbReference type="SMART" id="SM00822"/>
    </source>
</evidence>
<dbReference type="SMART" id="SM00822">
    <property type="entry name" value="PKS_KR"/>
    <property type="match status" value="1"/>
</dbReference>
<gene>
    <name evidence="5" type="ORF">FHR38_000578</name>
</gene>
<dbReference type="CDD" id="cd05233">
    <property type="entry name" value="SDR_c"/>
    <property type="match status" value="1"/>
</dbReference>
<organism evidence="5 6">
    <name type="scientific">Micromonospora polyrhachis</name>
    <dbReference type="NCBI Taxonomy" id="1282883"/>
    <lineage>
        <taxon>Bacteria</taxon>
        <taxon>Bacillati</taxon>
        <taxon>Actinomycetota</taxon>
        <taxon>Actinomycetes</taxon>
        <taxon>Micromonosporales</taxon>
        <taxon>Micromonosporaceae</taxon>
        <taxon>Micromonospora</taxon>
    </lineage>
</organism>
<dbReference type="GO" id="GO:0016491">
    <property type="term" value="F:oxidoreductase activity"/>
    <property type="evidence" value="ECO:0007669"/>
    <property type="project" value="UniProtKB-KW"/>
</dbReference>
<dbReference type="InterPro" id="IPR057326">
    <property type="entry name" value="KR_dom"/>
</dbReference>
<dbReference type="SUPFAM" id="SSF51735">
    <property type="entry name" value="NAD(P)-binding Rossmann-fold domains"/>
    <property type="match status" value="1"/>
</dbReference>
<dbReference type="PANTHER" id="PTHR43391">
    <property type="entry name" value="RETINOL DEHYDROGENASE-RELATED"/>
    <property type="match status" value="1"/>
</dbReference>
<proteinExistence type="inferred from homology"/>
<accession>A0A7W7SL85</accession>
<dbReference type="PANTHER" id="PTHR43391:SF82">
    <property type="entry name" value="OXIDOREDUCTASE SADH-RELATED"/>
    <property type="match status" value="1"/>
</dbReference>
<dbReference type="AlphaFoldDB" id="A0A7W7SL85"/>
<protein>
    <submittedName>
        <fullName evidence="5">Short-subunit dehydrogenase</fullName>
    </submittedName>
</protein>
<dbReference type="Pfam" id="PF00106">
    <property type="entry name" value="adh_short"/>
    <property type="match status" value="1"/>
</dbReference>
<evidence type="ECO:0000313" key="6">
    <source>
        <dbReference type="Proteomes" id="UP000578819"/>
    </source>
</evidence>
<dbReference type="PRINTS" id="PR00081">
    <property type="entry name" value="GDHRDH"/>
</dbReference>
<name>A0A7W7SL85_9ACTN</name>
<dbReference type="Gene3D" id="3.40.50.720">
    <property type="entry name" value="NAD(P)-binding Rossmann-like Domain"/>
    <property type="match status" value="1"/>
</dbReference>
<dbReference type="RefSeq" id="WP_184532515.1">
    <property type="nucleotide sequence ID" value="NZ_JACHJW010000001.1"/>
</dbReference>
<dbReference type="EMBL" id="JACHJW010000001">
    <property type="protein sequence ID" value="MBB4956845.1"/>
    <property type="molecule type" value="Genomic_DNA"/>
</dbReference>
<evidence type="ECO:0000256" key="3">
    <source>
        <dbReference type="RuleBase" id="RU000363"/>
    </source>
</evidence>
<comment type="similarity">
    <text evidence="1 3">Belongs to the short-chain dehydrogenases/reductases (SDR) family.</text>
</comment>
<evidence type="ECO:0000256" key="2">
    <source>
        <dbReference type="ARBA" id="ARBA00023002"/>
    </source>
</evidence>
<sequence length="267" mass="27494">MEIRESVFAVTGGGNGIGREVVLALLARGARVAAIDLSEAGLKKTADLAGVGDRLITMPVDITDRSAVLALPSAVVAAHGQVDGLINVAGIVHGFKPISALGFEDIEQVMAVNFWGTVNTTKAFLSLLEARPAASLVNVASMGSLVPFPGQGAYGASKAAVKLFTEGLIAEHQSGPLKVTIVFPGGIATNILGNSGIDARGVTADQAEAASKLTSPEDAARQIVDAVATGAPRVTIGKDARMLDRLSRLMPARAIPLIAKKMRELVK</sequence>
<keyword evidence="6" id="KW-1185">Reference proteome</keyword>
<dbReference type="InterPro" id="IPR036291">
    <property type="entry name" value="NAD(P)-bd_dom_sf"/>
</dbReference>
<dbReference type="InterPro" id="IPR002347">
    <property type="entry name" value="SDR_fam"/>
</dbReference>
<dbReference type="Proteomes" id="UP000578819">
    <property type="component" value="Unassembled WGS sequence"/>
</dbReference>
<evidence type="ECO:0000313" key="5">
    <source>
        <dbReference type="EMBL" id="MBB4956845.1"/>
    </source>
</evidence>
<feature type="domain" description="Ketoreductase" evidence="4">
    <location>
        <begin position="6"/>
        <end position="190"/>
    </location>
</feature>
<reference evidence="5 6" key="1">
    <citation type="submission" date="2020-08" db="EMBL/GenBank/DDBJ databases">
        <title>Sequencing the genomes of 1000 actinobacteria strains.</title>
        <authorList>
            <person name="Klenk H.-P."/>
        </authorList>
    </citation>
    <scope>NUCLEOTIDE SEQUENCE [LARGE SCALE GENOMIC DNA]</scope>
    <source>
        <strain evidence="5 6">DSM 45886</strain>
    </source>
</reference>
<keyword evidence="2" id="KW-0560">Oxidoreductase</keyword>
<comment type="caution">
    <text evidence="5">The sequence shown here is derived from an EMBL/GenBank/DDBJ whole genome shotgun (WGS) entry which is preliminary data.</text>
</comment>
<dbReference type="PRINTS" id="PR00080">
    <property type="entry name" value="SDRFAMILY"/>
</dbReference>